<dbReference type="AlphaFoldDB" id="A0A8T0E1G3"/>
<dbReference type="InterPro" id="IPR043502">
    <property type="entry name" value="DNA/RNA_pol_sf"/>
</dbReference>
<evidence type="ECO:0000313" key="1">
    <source>
        <dbReference type="EMBL" id="KAF8764089.1"/>
    </source>
</evidence>
<name>A0A8T0E1G3_ARGBR</name>
<dbReference type="EMBL" id="JABXBU010002231">
    <property type="protein sequence ID" value="KAF8764089.1"/>
    <property type="molecule type" value="Genomic_DNA"/>
</dbReference>
<dbReference type="PANTHER" id="PTHR47331:SF1">
    <property type="entry name" value="GAG-LIKE PROTEIN"/>
    <property type="match status" value="1"/>
</dbReference>
<dbReference type="GO" id="GO:0071897">
    <property type="term" value="P:DNA biosynthetic process"/>
    <property type="evidence" value="ECO:0007669"/>
    <property type="project" value="UniProtKB-ARBA"/>
</dbReference>
<evidence type="ECO:0008006" key="3">
    <source>
        <dbReference type="Google" id="ProtNLM"/>
    </source>
</evidence>
<dbReference type="Pfam" id="PF03564">
    <property type="entry name" value="DUF1759"/>
    <property type="match status" value="1"/>
</dbReference>
<dbReference type="SUPFAM" id="SSF56672">
    <property type="entry name" value="DNA/RNA polymerases"/>
    <property type="match status" value="1"/>
</dbReference>
<accession>A0A8T0E1G3</accession>
<dbReference type="Proteomes" id="UP000807504">
    <property type="component" value="Unassembled WGS sequence"/>
</dbReference>
<keyword evidence="2" id="KW-1185">Reference proteome</keyword>
<comment type="caution">
    <text evidence="1">The sequence shown here is derived from an EMBL/GenBank/DDBJ whole genome shotgun (WGS) entry which is preliminary data.</text>
</comment>
<gene>
    <name evidence="1" type="ORF">HNY73_022207</name>
</gene>
<protein>
    <recommendedName>
        <fullName evidence="3">DUF5641 domain-containing protein</fullName>
    </recommendedName>
</protein>
<dbReference type="PANTHER" id="PTHR47331">
    <property type="entry name" value="PHD-TYPE DOMAIN-CONTAINING PROTEIN"/>
    <property type="match status" value="1"/>
</dbReference>
<sequence>MRTVLFCLKYKFQYLLQAVVRKSNAARVVKSFPATADNYPKAIVQLKDRFGREDLLVQIYVRDFSMVMKNAIFGRATADLPALYDELKFKIRALDSLDRTQEKYEKAGNKTKTYFLPHRPVVANDGITTKIRPVFDTSAREIGKSLNQLLYTGPNLIAQISDIIDKFRSYPIGISADIEKAFLQLEIASEHRGFLSFFYPKEDEQIIYRYCRVVFLVSSSPFLLASDLTPIIPAMFLCDNPAFETTDLDVLDGNHLRKRLRFRAKMIQVLGERFRKEYLGQLIQRHRQHPQSHNIQIGDIVLIGDVVKSVLNETKDFLDDVPGDIW</sequence>
<reference evidence="1" key="1">
    <citation type="journal article" date="2020" name="bioRxiv">
        <title>Chromosome-level reference genome of the European wasp spider Argiope bruennichi: a resource for studies on range expansion and evolutionary adaptation.</title>
        <authorList>
            <person name="Sheffer M.M."/>
            <person name="Hoppe A."/>
            <person name="Krehenwinkel H."/>
            <person name="Uhl G."/>
            <person name="Kuss A.W."/>
            <person name="Jensen L."/>
            <person name="Jensen C."/>
            <person name="Gillespie R.G."/>
            <person name="Hoff K.J."/>
            <person name="Prost S."/>
        </authorList>
    </citation>
    <scope>NUCLEOTIDE SEQUENCE</scope>
</reference>
<proteinExistence type="predicted"/>
<reference evidence="1" key="2">
    <citation type="submission" date="2020-06" db="EMBL/GenBank/DDBJ databases">
        <authorList>
            <person name="Sheffer M."/>
        </authorList>
    </citation>
    <scope>NUCLEOTIDE SEQUENCE</scope>
</reference>
<organism evidence="1 2">
    <name type="scientific">Argiope bruennichi</name>
    <name type="common">Wasp spider</name>
    <name type="synonym">Aranea bruennichi</name>
    <dbReference type="NCBI Taxonomy" id="94029"/>
    <lineage>
        <taxon>Eukaryota</taxon>
        <taxon>Metazoa</taxon>
        <taxon>Ecdysozoa</taxon>
        <taxon>Arthropoda</taxon>
        <taxon>Chelicerata</taxon>
        <taxon>Arachnida</taxon>
        <taxon>Araneae</taxon>
        <taxon>Araneomorphae</taxon>
        <taxon>Entelegynae</taxon>
        <taxon>Araneoidea</taxon>
        <taxon>Araneidae</taxon>
        <taxon>Argiope</taxon>
    </lineage>
</organism>
<dbReference type="InterPro" id="IPR005312">
    <property type="entry name" value="DUF1759"/>
</dbReference>
<evidence type="ECO:0000313" key="2">
    <source>
        <dbReference type="Proteomes" id="UP000807504"/>
    </source>
</evidence>